<evidence type="ECO:0000313" key="1">
    <source>
        <dbReference type="EMBL" id="AMK76563.1"/>
    </source>
</evidence>
<evidence type="ECO:0000313" key="2">
    <source>
        <dbReference type="Proteomes" id="UP000030512"/>
    </source>
</evidence>
<proteinExistence type="predicted"/>
<dbReference type="OrthoDB" id="2719516at2"/>
<dbReference type="RefSeq" id="WP_036277488.1">
    <property type="nucleotide sequence ID" value="NZ_CP014476.1"/>
</dbReference>
<keyword evidence="2" id="KW-1185">Reference proteome</keyword>
<accession>A0A126T3A6</accession>
<dbReference type="EMBL" id="CP014476">
    <property type="protein sequence ID" value="AMK76563.1"/>
    <property type="molecule type" value="Genomic_DNA"/>
</dbReference>
<dbReference type="CDD" id="cd06552">
    <property type="entry name" value="ASCH_yqfb_like"/>
    <property type="match status" value="1"/>
</dbReference>
<dbReference type="AlphaFoldDB" id="A0A126T3A6"/>
<dbReference type="KEGG" id="mdn:JT25_008685"/>
<name>A0A126T3A6_9GAMM</name>
<dbReference type="SUPFAM" id="SSF88697">
    <property type="entry name" value="PUA domain-like"/>
    <property type="match status" value="1"/>
</dbReference>
<dbReference type="Proteomes" id="UP000030512">
    <property type="component" value="Chromosome"/>
</dbReference>
<gene>
    <name evidence="1" type="ORF">JT25_008685</name>
</gene>
<dbReference type="GO" id="GO:0016301">
    <property type="term" value="F:kinase activity"/>
    <property type="evidence" value="ECO:0007669"/>
    <property type="project" value="UniProtKB-KW"/>
</dbReference>
<dbReference type="InterPro" id="IPR015947">
    <property type="entry name" value="PUA-like_sf"/>
</dbReference>
<organism evidence="1 2">
    <name type="scientific">Methylomonas denitrificans</name>
    <dbReference type="NCBI Taxonomy" id="1538553"/>
    <lineage>
        <taxon>Bacteria</taxon>
        <taxon>Pseudomonadati</taxon>
        <taxon>Pseudomonadota</taxon>
        <taxon>Gammaproteobacteria</taxon>
        <taxon>Methylococcales</taxon>
        <taxon>Methylococcaceae</taxon>
        <taxon>Methylomonas</taxon>
    </lineage>
</organism>
<protein>
    <submittedName>
        <fullName evidence="1">Fructose-1-phosphate kinase</fullName>
    </submittedName>
</protein>
<dbReference type="STRING" id="1538553.JT25_008685"/>
<keyword evidence="1" id="KW-0418">Kinase</keyword>
<reference evidence="1 2" key="1">
    <citation type="journal article" date="2015" name="Environ. Microbiol.">
        <title>Methane oxidation coupled to nitrate reduction under hypoxia by the Gammaproteobacterium Methylomonas denitrificans, sp. nov. type strain FJG1.</title>
        <authorList>
            <person name="Kits K.D."/>
            <person name="Klotz M.G."/>
            <person name="Stein L.Y."/>
        </authorList>
    </citation>
    <scope>NUCLEOTIDE SEQUENCE [LARGE SCALE GENOMIC DNA]</scope>
    <source>
        <strain evidence="1 2">FJG1</strain>
    </source>
</reference>
<keyword evidence="1" id="KW-0808">Transferase</keyword>
<sequence>MNHYPEKSCSIDRLVRHPKLVAATLAGEKTQQRRDGLYAYPGETFVLEDVVFEVTSVERQRIGDMSDADARAEGYPSLAIYKDLILKMHSGMEWNEDGLVWVHSFRRQQPE</sequence>